<evidence type="ECO:0000256" key="9">
    <source>
        <dbReference type="ARBA" id="ARBA00022989"/>
    </source>
</evidence>
<comment type="subcellular location">
    <subcellularLocation>
        <location evidence="2">Cell membrane</location>
        <topology evidence="2">Multi-pass membrane protein</topology>
    </subcellularLocation>
</comment>
<evidence type="ECO:0000313" key="15">
    <source>
        <dbReference type="EMBL" id="GIU67845.1"/>
    </source>
</evidence>
<feature type="transmembrane region" description="Helical" evidence="13">
    <location>
        <begin position="94"/>
        <end position="114"/>
    </location>
</feature>
<evidence type="ECO:0000256" key="7">
    <source>
        <dbReference type="ARBA" id="ARBA00022723"/>
    </source>
</evidence>
<evidence type="ECO:0000259" key="14">
    <source>
        <dbReference type="Pfam" id="PF01292"/>
    </source>
</evidence>
<keyword evidence="5" id="KW-0349">Heme</keyword>
<keyword evidence="11 13" id="KW-0472">Membrane</keyword>
<name>A0ABQ4PXM2_9PROT</name>
<keyword evidence="9 13" id="KW-1133">Transmembrane helix</keyword>
<dbReference type="EMBL" id="BPFZ01000014">
    <property type="protein sequence ID" value="GIU67845.1"/>
    <property type="molecule type" value="Genomic_DNA"/>
</dbReference>
<sequence>MRETWSGGKPRDTYTLVAILLHWVIAAAIVVQILGGWAMEDLKGAEKFQAFQLHKSAGLTILLLSLFRLFWRIANPPPPLPAGMKGWEIGAAKFTHFALYALMIGIPLGGWVIISTSPYNIATNYWGLFEWPRLPLADLPWRKELNEIAKAGHGAAAWGVIGLFVIHVGAALKHMFVDEDDVMARMLPFMRVK</sequence>
<dbReference type="Proteomes" id="UP001161064">
    <property type="component" value="Unassembled WGS sequence"/>
</dbReference>
<feature type="domain" description="Cytochrome b561 bacterial/Ni-hydrogenase" evidence="14">
    <location>
        <begin position="14"/>
        <end position="188"/>
    </location>
</feature>
<dbReference type="RefSeq" id="WP_284361035.1">
    <property type="nucleotide sequence ID" value="NZ_BPFZ01000014.1"/>
</dbReference>
<proteinExistence type="inferred from homology"/>
<comment type="similarity">
    <text evidence="12">Belongs to the cytochrome b561 family.</text>
</comment>
<evidence type="ECO:0000256" key="8">
    <source>
        <dbReference type="ARBA" id="ARBA00022982"/>
    </source>
</evidence>
<comment type="caution">
    <text evidence="15">The sequence shown here is derived from an EMBL/GenBank/DDBJ whole genome shotgun (WGS) entry which is preliminary data.</text>
</comment>
<keyword evidence="16" id="KW-1185">Reference proteome</keyword>
<protein>
    <recommendedName>
        <fullName evidence="14">Cytochrome b561 bacterial/Ni-hydrogenase domain-containing protein</fullName>
    </recommendedName>
</protein>
<keyword evidence="4" id="KW-1003">Cell membrane</keyword>
<dbReference type="PANTHER" id="PTHR30529:SF1">
    <property type="entry name" value="CYTOCHROME B561 HOMOLOG 2"/>
    <property type="match status" value="1"/>
</dbReference>
<feature type="transmembrane region" description="Helical" evidence="13">
    <location>
        <begin position="56"/>
        <end position="74"/>
    </location>
</feature>
<evidence type="ECO:0000313" key="16">
    <source>
        <dbReference type="Proteomes" id="UP001161064"/>
    </source>
</evidence>
<evidence type="ECO:0000256" key="10">
    <source>
        <dbReference type="ARBA" id="ARBA00023004"/>
    </source>
</evidence>
<dbReference type="InterPro" id="IPR011577">
    <property type="entry name" value="Cyt_b561_bac/Ni-Hgenase"/>
</dbReference>
<dbReference type="Gene3D" id="1.20.950.20">
    <property type="entry name" value="Transmembrane di-heme cytochromes, Chain C"/>
    <property type="match status" value="1"/>
</dbReference>
<dbReference type="PANTHER" id="PTHR30529">
    <property type="entry name" value="CYTOCHROME B561"/>
    <property type="match status" value="1"/>
</dbReference>
<dbReference type="InterPro" id="IPR016174">
    <property type="entry name" value="Di-haem_cyt_TM"/>
</dbReference>
<keyword evidence="10" id="KW-0408">Iron</keyword>
<gene>
    <name evidence="15" type="ORF">PsB1_1999</name>
</gene>
<reference evidence="15" key="1">
    <citation type="submission" date="2021-05" db="EMBL/GenBank/DDBJ databases">
        <authorList>
            <person name="Tanabe Y."/>
        </authorList>
    </citation>
    <scope>NUCLEOTIDE SEQUENCE</scope>
    <source>
        <strain evidence="15">BOTRYCO-1</strain>
    </source>
</reference>
<evidence type="ECO:0000256" key="12">
    <source>
        <dbReference type="ARBA" id="ARBA00037975"/>
    </source>
</evidence>
<evidence type="ECO:0000256" key="3">
    <source>
        <dbReference type="ARBA" id="ARBA00022448"/>
    </source>
</evidence>
<keyword evidence="3" id="KW-0813">Transport</keyword>
<evidence type="ECO:0000256" key="13">
    <source>
        <dbReference type="SAM" id="Phobius"/>
    </source>
</evidence>
<evidence type="ECO:0000256" key="11">
    <source>
        <dbReference type="ARBA" id="ARBA00023136"/>
    </source>
</evidence>
<evidence type="ECO:0000256" key="1">
    <source>
        <dbReference type="ARBA" id="ARBA00001970"/>
    </source>
</evidence>
<dbReference type="SUPFAM" id="SSF81342">
    <property type="entry name" value="Transmembrane di-heme cytochromes"/>
    <property type="match status" value="1"/>
</dbReference>
<accession>A0ABQ4PXM2</accession>
<comment type="cofactor">
    <cofactor evidence="1">
        <name>heme b</name>
        <dbReference type="ChEBI" id="CHEBI:60344"/>
    </cofactor>
</comment>
<keyword evidence="8" id="KW-0249">Electron transport</keyword>
<feature type="transmembrane region" description="Helical" evidence="13">
    <location>
        <begin position="155"/>
        <end position="176"/>
    </location>
</feature>
<dbReference type="Pfam" id="PF01292">
    <property type="entry name" value="Ni_hydr_CYTB"/>
    <property type="match status" value="1"/>
</dbReference>
<organism evidence="15 16">
    <name type="scientific">Candidatus Phycosocius spiralis</name>
    <dbReference type="NCBI Taxonomy" id="2815099"/>
    <lineage>
        <taxon>Bacteria</taxon>
        <taxon>Pseudomonadati</taxon>
        <taxon>Pseudomonadota</taxon>
        <taxon>Alphaproteobacteria</taxon>
        <taxon>Caulobacterales</taxon>
        <taxon>Caulobacterales incertae sedis</taxon>
        <taxon>Candidatus Phycosocius</taxon>
    </lineage>
</organism>
<evidence type="ECO:0000256" key="2">
    <source>
        <dbReference type="ARBA" id="ARBA00004651"/>
    </source>
</evidence>
<keyword evidence="7" id="KW-0479">Metal-binding</keyword>
<keyword evidence="6 13" id="KW-0812">Transmembrane</keyword>
<evidence type="ECO:0000256" key="5">
    <source>
        <dbReference type="ARBA" id="ARBA00022617"/>
    </source>
</evidence>
<evidence type="ECO:0000256" key="6">
    <source>
        <dbReference type="ARBA" id="ARBA00022692"/>
    </source>
</evidence>
<reference evidence="15" key="2">
    <citation type="journal article" date="2023" name="ISME Commun">
        <title>Characterization of a bloom-associated alphaproteobacterial lineage, 'Candidatus Phycosocius': insights into freshwater algal-bacterial interactions.</title>
        <authorList>
            <person name="Tanabe Y."/>
            <person name="Yamaguchi H."/>
            <person name="Yoshida M."/>
            <person name="Kai A."/>
            <person name="Okazaki Y."/>
        </authorList>
    </citation>
    <scope>NUCLEOTIDE SEQUENCE</scope>
    <source>
        <strain evidence="15">BOTRYCO-1</strain>
    </source>
</reference>
<dbReference type="InterPro" id="IPR052168">
    <property type="entry name" value="Cytochrome_b561_oxidase"/>
</dbReference>
<evidence type="ECO:0000256" key="4">
    <source>
        <dbReference type="ARBA" id="ARBA00022475"/>
    </source>
</evidence>
<feature type="transmembrane region" description="Helical" evidence="13">
    <location>
        <begin position="14"/>
        <end position="35"/>
    </location>
</feature>